<evidence type="ECO:0000313" key="5">
    <source>
        <dbReference type="EMBL" id="PYE79614.1"/>
    </source>
</evidence>
<feature type="domain" description="F5/8 type C" evidence="4">
    <location>
        <begin position="807"/>
        <end position="940"/>
    </location>
</feature>
<dbReference type="PANTHER" id="PTHR32208">
    <property type="entry name" value="SECRETED PROTEIN-RELATED"/>
    <property type="match status" value="1"/>
</dbReference>
<evidence type="ECO:0000256" key="2">
    <source>
        <dbReference type="ARBA" id="ARBA00023157"/>
    </source>
</evidence>
<dbReference type="EMBL" id="QJTD01000010">
    <property type="protein sequence ID" value="PYE79614.1"/>
    <property type="molecule type" value="Genomic_DNA"/>
</dbReference>
<dbReference type="CDD" id="cd02851">
    <property type="entry name" value="E_set_GO_C"/>
    <property type="match status" value="1"/>
</dbReference>
<dbReference type="Gene3D" id="2.130.10.80">
    <property type="entry name" value="Galactose oxidase/kelch, beta-propeller"/>
    <property type="match status" value="1"/>
</dbReference>
<keyword evidence="2" id="KW-1015">Disulfide bond</keyword>
<dbReference type="Gene3D" id="2.60.120.200">
    <property type="match status" value="1"/>
</dbReference>
<gene>
    <name evidence="5" type="ORF">DFQ11_11031</name>
</gene>
<dbReference type="PANTHER" id="PTHR32208:SF56">
    <property type="entry name" value="GALACTOSE OXIDASE-RELATED"/>
    <property type="match status" value="1"/>
</dbReference>
<proteinExistence type="predicted"/>
<dbReference type="PROSITE" id="PS50022">
    <property type="entry name" value="FA58C_3"/>
    <property type="match status" value="2"/>
</dbReference>
<dbReference type="Gene3D" id="2.60.40.10">
    <property type="entry name" value="Immunoglobulins"/>
    <property type="match status" value="1"/>
</dbReference>
<organism evidence="5 6">
    <name type="scientific">Winogradskyella epiphytica</name>
    <dbReference type="NCBI Taxonomy" id="262005"/>
    <lineage>
        <taxon>Bacteria</taxon>
        <taxon>Pseudomonadati</taxon>
        <taxon>Bacteroidota</taxon>
        <taxon>Flavobacteriia</taxon>
        <taxon>Flavobacteriales</taxon>
        <taxon>Flavobacteriaceae</taxon>
        <taxon>Winogradskyella</taxon>
    </lineage>
</organism>
<dbReference type="Pfam" id="PF07250">
    <property type="entry name" value="Glyoxal_oxid_N"/>
    <property type="match status" value="1"/>
</dbReference>
<reference evidence="5 6" key="1">
    <citation type="submission" date="2018-06" db="EMBL/GenBank/DDBJ databases">
        <title>Genomic Encyclopedia of Type Strains, Phase III (KMG-III): the genomes of soil and plant-associated and newly described type strains.</title>
        <authorList>
            <person name="Whitman W."/>
        </authorList>
    </citation>
    <scope>NUCLEOTIDE SEQUENCE [LARGE SCALE GENOMIC DNA]</scope>
    <source>
        <strain evidence="5 6">CECT 7945</strain>
    </source>
</reference>
<accession>A0A2V4XFQ1</accession>
<dbReference type="InterPro" id="IPR011043">
    <property type="entry name" value="Gal_Oxase/kelch_b-propeller"/>
</dbReference>
<dbReference type="InterPro" id="IPR037293">
    <property type="entry name" value="Gal_Oxidase_central_sf"/>
</dbReference>
<dbReference type="Pfam" id="PF00754">
    <property type="entry name" value="F5_F8_type_C"/>
    <property type="match status" value="2"/>
</dbReference>
<dbReference type="InterPro" id="IPR006652">
    <property type="entry name" value="Kelch_1"/>
</dbReference>
<dbReference type="Proteomes" id="UP000248054">
    <property type="component" value="Unassembled WGS sequence"/>
</dbReference>
<sequence>MEGQWSDPISFDIVPVAVANLPDGKLLTWSSKYHDNFGGADGYTFTQIFDPTIGSDGDVLPRTRTQTNHDMFCPGINNLADGRIMATGGSSSERASIYDPKLDLWTRADDMNIPRGYQGAVTLADGSAFTIGGSWSGGAYGGRTAELWTEESGWRVLNGLQGELLWNAEDSNREPEGEFRLDNHAWLWAAPNGKIFHAGPGETMHWFDVSGDGSFEVIGQRGDDKSSMNGNTVMFDIGKLLKVGGNGSYDGGDISNTNGYVIDFNDENNVTVVPTSNELAYGRIYVTSVVLPNGEVLILGGMNTSDVFSDVGAHLSAEMYNPDTNSFTTLASMQIPRTYHSAGILLNDGRVFIGGGGLCGNCPVGGANHPDAEIFSPPYLFDSNGDLAVRPTLNAPDNAFYENILPVTASADVTEFAFVRMSSATHSVNNEQRRIPVTYTESNGAFLIDMPDANLMPPGYYMLFALNADGTPSMSETVLVGPPEARVQGDNLIVEFEFFEGSNAFITDTSGRGNNGEIKERDDNGNPIPLSTEYWTQDGFSGNALEMDGMEFTSNTIVEIPTSPSLAALTDQITVMAWVNRNTGSVIPENGEIPNVAIFAHDYASFFFGYHNSLYKLEFFTDNGGAASCYTGEYNPGEWEHLVGTYDGEVARLYVNGQQICSDVVTGNLQINTAEPIYNTFTLSGFYDRRPAPVVGYGNSSGITDELDGKMDKFKLYDIALTAEEIQTIYNNELGIVVDGSSCEDLEIVYEINGESNSGASEITLNEGDDLGLYLNSNSVDYTVRAPDGSILNANEINGITNADAGLYTINSSLEFQFQVDPMLISVSSEELTNEAAGALNALDGNPDTYWHTEWEYGGQTTDPGYPHEMVLDLGEGSVLNGFTYLPRQNNQNGRIGDFAIYISDSTSDWGSVVGTGTGGNNLNAQTVTFPATEGRYLRFVAINPAVAGQPWASAAELSVIRATPAVVYVDSEEIIDEFAPAVNATDGDPNTIWHTEWGTHNEPYPHEIQIDLGAETTVMGLDYLPRQDAELNGTIAGYEIYVSSSATDWGDAVATSAEDGEWAYNHDLKTVNFPEKQGRYIRLVATREGANQAWASAAEIRALTPKNQCVKTIQVNIENPITYTYINGDWDANGNPTNGVATLIDTIVINDGEVEVTTDTFCDELIVHPGAAVVLSSNANLTANTITLNSVSDSYSSLIVNDANVVGELNYKLFVNKLGTSAGGGNDLVSSPVENAVFDFDFTDINPNLPQHPSDFGVYAFAPYNVANGAYENMDIGPYRQEAIPLESGIGYRAATTDPDGGTLTFKGDVPTNDISNVQIVDEAAGFSWNLIGNPYPSYLDFNDFFTENSGQFAQGNLFQAIYGYKGTGGEWTTWNWATIADPDINNLIAPGQGFFVKSKDGGGSVNYTTTMRRTGSSDDFIQGRSPNSNFGSSKIYLKTANISSTTQIYFIEGTSRGLDVGYDAASFKGSAAAFSIFSNLVEENTGVDMSIQTLPFEDLASVVVPLGVNAEAGIELIIGIDDISSLPEHTNVYLEDTLENTLTLLNEAEYGFTSESSLSGTGRFYLHYSNSVLSIRQSEFDSLHVYTTSNPKLLNVKGELNEATSLNLFDIQGRLVIDQPLNHFDNLNSVDISAIGTGVYIVKIYNDSQVKTQKLIIK</sequence>
<dbReference type="Pfam" id="PF18962">
    <property type="entry name" value="Por_Secre_tail"/>
    <property type="match status" value="1"/>
</dbReference>
<dbReference type="InterPro" id="IPR009880">
    <property type="entry name" value="Glyoxal_oxidase_N"/>
</dbReference>
<dbReference type="Pfam" id="PF09118">
    <property type="entry name" value="GO-like_E_set"/>
    <property type="match status" value="1"/>
</dbReference>
<dbReference type="SUPFAM" id="SSF81296">
    <property type="entry name" value="E set domains"/>
    <property type="match status" value="1"/>
</dbReference>
<dbReference type="NCBIfam" id="TIGR04183">
    <property type="entry name" value="Por_Secre_tail"/>
    <property type="match status" value="1"/>
</dbReference>
<feature type="region of interest" description="Disordered" evidence="3">
    <location>
        <begin position="509"/>
        <end position="528"/>
    </location>
</feature>
<dbReference type="InterPro" id="IPR000421">
    <property type="entry name" value="FA58C"/>
</dbReference>
<evidence type="ECO:0000313" key="6">
    <source>
        <dbReference type="Proteomes" id="UP000248054"/>
    </source>
</evidence>
<dbReference type="InterPro" id="IPR013783">
    <property type="entry name" value="Ig-like_fold"/>
</dbReference>
<dbReference type="SMART" id="SM00612">
    <property type="entry name" value="Kelch"/>
    <property type="match status" value="2"/>
</dbReference>
<dbReference type="GO" id="GO:0005975">
    <property type="term" value="P:carbohydrate metabolic process"/>
    <property type="evidence" value="ECO:0007669"/>
    <property type="project" value="UniProtKB-ARBA"/>
</dbReference>
<dbReference type="Pfam" id="PF13385">
    <property type="entry name" value="Laminin_G_3"/>
    <property type="match status" value="1"/>
</dbReference>
<dbReference type="InterPro" id="IPR026444">
    <property type="entry name" value="Secre_tail"/>
</dbReference>
<feature type="domain" description="F5/8 type C" evidence="4">
    <location>
        <begin position="953"/>
        <end position="1104"/>
    </location>
</feature>
<dbReference type="Gene3D" id="2.60.120.260">
    <property type="entry name" value="Galactose-binding domain-like"/>
    <property type="match status" value="2"/>
</dbReference>
<dbReference type="InterPro" id="IPR006558">
    <property type="entry name" value="LamG-like"/>
</dbReference>
<keyword evidence="6" id="KW-1185">Reference proteome</keyword>
<dbReference type="SUPFAM" id="SSF49899">
    <property type="entry name" value="Concanavalin A-like lectins/glucanases"/>
    <property type="match status" value="1"/>
</dbReference>
<evidence type="ECO:0000256" key="1">
    <source>
        <dbReference type="ARBA" id="ARBA00022729"/>
    </source>
</evidence>
<evidence type="ECO:0000259" key="4">
    <source>
        <dbReference type="PROSITE" id="PS50022"/>
    </source>
</evidence>
<dbReference type="SMART" id="SM00560">
    <property type="entry name" value="LamGL"/>
    <property type="match status" value="1"/>
</dbReference>
<keyword evidence="1" id="KW-0732">Signal</keyword>
<dbReference type="InterPro" id="IPR008979">
    <property type="entry name" value="Galactose-bd-like_sf"/>
</dbReference>
<dbReference type="InterPro" id="IPR013320">
    <property type="entry name" value="ConA-like_dom_sf"/>
</dbReference>
<dbReference type="GO" id="GO:0004553">
    <property type="term" value="F:hydrolase activity, hydrolyzing O-glycosyl compounds"/>
    <property type="evidence" value="ECO:0007669"/>
    <property type="project" value="UniProtKB-ARBA"/>
</dbReference>
<comment type="caution">
    <text evidence="5">The sequence shown here is derived from an EMBL/GenBank/DDBJ whole genome shotgun (WGS) entry which is preliminary data.</text>
</comment>
<name>A0A2V4XFQ1_9FLAO</name>
<protein>
    <submittedName>
        <fullName evidence="5">Putative secreted protein (Por secretion system target)</fullName>
    </submittedName>
</protein>
<dbReference type="SMART" id="SM00231">
    <property type="entry name" value="FA58C"/>
    <property type="match status" value="2"/>
</dbReference>
<dbReference type="InterPro" id="IPR015202">
    <property type="entry name" value="GO-like_E_set"/>
</dbReference>
<dbReference type="SUPFAM" id="SSF50965">
    <property type="entry name" value="Galactose oxidase, central domain"/>
    <property type="match status" value="1"/>
</dbReference>
<dbReference type="InterPro" id="IPR014756">
    <property type="entry name" value="Ig_E-set"/>
</dbReference>
<dbReference type="SUPFAM" id="SSF49785">
    <property type="entry name" value="Galactose-binding domain-like"/>
    <property type="match status" value="2"/>
</dbReference>
<evidence type="ECO:0000256" key="3">
    <source>
        <dbReference type="SAM" id="MobiDB-lite"/>
    </source>
</evidence>